<proteinExistence type="predicted"/>
<organism evidence="1 2">
    <name type="scientific">Collybiopsis confluens</name>
    <dbReference type="NCBI Taxonomy" id="2823264"/>
    <lineage>
        <taxon>Eukaryota</taxon>
        <taxon>Fungi</taxon>
        <taxon>Dikarya</taxon>
        <taxon>Basidiomycota</taxon>
        <taxon>Agaricomycotina</taxon>
        <taxon>Agaricomycetes</taxon>
        <taxon>Agaricomycetidae</taxon>
        <taxon>Agaricales</taxon>
        <taxon>Marasmiineae</taxon>
        <taxon>Omphalotaceae</taxon>
        <taxon>Collybiopsis</taxon>
    </lineage>
</organism>
<evidence type="ECO:0000313" key="2">
    <source>
        <dbReference type="Proteomes" id="UP000518752"/>
    </source>
</evidence>
<gene>
    <name evidence="1" type="ORF">D9757_014245</name>
</gene>
<dbReference type="AlphaFoldDB" id="A0A8H5G5M6"/>
<comment type="caution">
    <text evidence="1">The sequence shown here is derived from an EMBL/GenBank/DDBJ whole genome shotgun (WGS) entry which is preliminary data.</text>
</comment>
<dbReference type="EMBL" id="JAACJN010000229">
    <property type="protein sequence ID" value="KAF5358842.1"/>
    <property type="molecule type" value="Genomic_DNA"/>
</dbReference>
<protein>
    <submittedName>
        <fullName evidence="1">Uncharacterized protein</fullName>
    </submittedName>
</protein>
<dbReference type="OrthoDB" id="3261569at2759"/>
<evidence type="ECO:0000313" key="1">
    <source>
        <dbReference type="EMBL" id="KAF5358842.1"/>
    </source>
</evidence>
<keyword evidence="2" id="KW-1185">Reference proteome</keyword>
<reference evidence="1 2" key="1">
    <citation type="journal article" date="2020" name="ISME J.">
        <title>Uncovering the hidden diversity of litter-decomposition mechanisms in mushroom-forming fungi.</title>
        <authorList>
            <person name="Floudas D."/>
            <person name="Bentzer J."/>
            <person name="Ahren D."/>
            <person name="Johansson T."/>
            <person name="Persson P."/>
            <person name="Tunlid A."/>
        </authorList>
    </citation>
    <scope>NUCLEOTIDE SEQUENCE [LARGE SCALE GENOMIC DNA]</scope>
    <source>
        <strain evidence="1 2">CBS 406.79</strain>
    </source>
</reference>
<sequence length="293" mass="32918">MARIARSQRLVLPEPFSIEQNNDWIHQIILNACRGRYLNVQGAQREHSLYGPMNTRMGWIFPAVKLFMTKPQCLLMPEVDVSDGSSEADSSNASIDAVDQDFSFDSMGGEVVSQKRDVFVQRGRKEVDFLVTKVMAHADLDQVVLVIIELKRDEFSLATAFAQISGYFLQVFARRNASDFKGQVLRGLLVLGRTCIRIEGKLAEGSSVAEMHLPDGYEGGSSDNDPCTQETDSPIVNRWLQDYARTWETVHSVPTPNLQIQETVRSRYGEIKQLGCGSAIRVTHRHLSQLDLE</sequence>
<name>A0A8H5G5M6_9AGAR</name>
<accession>A0A8H5G5M6</accession>
<dbReference type="Proteomes" id="UP000518752">
    <property type="component" value="Unassembled WGS sequence"/>
</dbReference>